<sequence length="230" mass="25333">MNGSNKLAPPNSTVQSFLQKLAETPGRRGRLVFALDATASREPTWNEARRIQAEMFDTAAAVGGLEIQLCYYRGTAEFRASPWLTRAADLRRCMAEVTCLGGFTQIGRVLEHTLWEARQSRVDALVLVGDCMEENVEALCQRAGELGLLGVRAFLFQEGQDPVAERAFTQLAKLTRGAHCRFAHDSARQLADLLNAVAAYAAGGLPALERFGRRRGGLVLQLTDQMNRRP</sequence>
<accession>A0ABM9NJC3</accession>
<dbReference type="EMBL" id="OZ026884">
    <property type="protein sequence ID" value="CAL1240699.1"/>
    <property type="molecule type" value="Genomic_DNA"/>
</dbReference>
<name>A0ABM9NJC3_9GAMM</name>
<evidence type="ECO:0008006" key="3">
    <source>
        <dbReference type="Google" id="ProtNLM"/>
    </source>
</evidence>
<evidence type="ECO:0000313" key="2">
    <source>
        <dbReference type="Proteomes" id="UP001497493"/>
    </source>
</evidence>
<gene>
    <name evidence="1" type="ORF">MECH1_V1_1923</name>
</gene>
<dbReference type="InterPro" id="IPR036465">
    <property type="entry name" value="vWFA_dom_sf"/>
</dbReference>
<dbReference type="Proteomes" id="UP001497493">
    <property type="component" value="Chromosome"/>
</dbReference>
<evidence type="ECO:0000313" key="1">
    <source>
        <dbReference type="EMBL" id="CAL1240699.1"/>
    </source>
</evidence>
<dbReference type="SUPFAM" id="SSF53300">
    <property type="entry name" value="vWA-like"/>
    <property type="match status" value="1"/>
</dbReference>
<dbReference type="RefSeq" id="WP_348757277.1">
    <property type="nucleotide sequence ID" value="NZ_OZ026884.1"/>
</dbReference>
<keyword evidence="2" id="KW-1185">Reference proteome</keyword>
<proteinExistence type="predicted"/>
<organism evidence="1 2">
    <name type="scientific">Candidatus Methylocalor cossyra</name>
    <dbReference type="NCBI Taxonomy" id="3108543"/>
    <lineage>
        <taxon>Bacteria</taxon>
        <taxon>Pseudomonadati</taxon>
        <taxon>Pseudomonadota</taxon>
        <taxon>Gammaproteobacteria</taxon>
        <taxon>Methylococcales</taxon>
        <taxon>Methylococcaceae</taxon>
        <taxon>Candidatus Methylocalor</taxon>
    </lineage>
</organism>
<reference evidence="1 2" key="1">
    <citation type="submission" date="2024-04" db="EMBL/GenBank/DDBJ databases">
        <authorList>
            <person name="Cremers G."/>
        </authorList>
    </citation>
    <scope>NUCLEOTIDE SEQUENCE [LARGE SCALE GENOMIC DNA]</scope>
    <source>
        <strain evidence="1">MeCH1-AG</strain>
    </source>
</reference>
<protein>
    <recommendedName>
        <fullName evidence="3">VWA domain-containing protein</fullName>
    </recommendedName>
</protein>